<evidence type="ECO:0000313" key="3">
    <source>
        <dbReference type="Proteomes" id="UP000007110"/>
    </source>
</evidence>
<dbReference type="OrthoDB" id="66144at2759"/>
<reference evidence="3" key="1">
    <citation type="submission" date="2015-02" db="EMBL/GenBank/DDBJ databases">
        <title>Genome sequencing for Strongylocentrotus purpuratus.</title>
        <authorList>
            <person name="Murali S."/>
            <person name="Liu Y."/>
            <person name="Vee V."/>
            <person name="English A."/>
            <person name="Wang M."/>
            <person name="Skinner E."/>
            <person name="Han Y."/>
            <person name="Muzny D.M."/>
            <person name="Worley K.C."/>
            <person name="Gibbs R.A."/>
        </authorList>
    </citation>
    <scope>NUCLEOTIDE SEQUENCE</scope>
</reference>
<dbReference type="GO" id="GO:0008757">
    <property type="term" value="F:S-adenosylmethionine-dependent methyltransferase activity"/>
    <property type="evidence" value="ECO:0007669"/>
    <property type="project" value="InterPro"/>
</dbReference>
<dbReference type="Gene3D" id="3.40.50.150">
    <property type="entry name" value="Vaccinia Virus protein VP39"/>
    <property type="match status" value="1"/>
</dbReference>
<evidence type="ECO:0000259" key="1">
    <source>
        <dbReference type="Pfam" id="PF08241"/>
    </source>
</evidence>
<feature type="domain" description="Methyltransferase type 11" evidence="1">
    <location>
        <begin position="63"/>
        <end position="159"/>
    </location>
</feature>
<dbReference type="PANTHER" id="PTHR43861:SF1">
    <property type="entry name" value="TRANS-ACONITATE 2-METHYLTRANSFERASE"/>
    <property type="match status" value="1"/>
</dbReference>
<dbReference type="RefSeq" id="XP_030835921.1">
    <property type="nucleotide sequence ID" value="XM_030980061.1"/>
</dbReference>
<dbReference type="SUPFAM" id="SSF53335">
    <property type="entry name" value="S-adenosyl-L-methionine-dependent methyltransferases"/>
    <property type="match status" value="1"/>
</dbReference>
<dbReference type="OMA" id="IVKSHYM"/>
<proteinExistence type="predicted"/>
<dbReference type="PANTHER" id="PTHR43861">
    <property type="entry name" value="TRANS-ACONITATE 2-METHYLTRANSFERASE-RELATED"/>
    <property type="match status" value="1"/>
</dbReference>
<dbReference type="AlphaFoldDB" id="A0A7M7NG49"/>
<dbReference type="InterPro" id="IPR029063">
    <property type="entry name" value="SAM-dependent_MTases_sf"/>
</dbReference>
<dbReference type="CDD" id="cd02440">
    <property type="entry name" value="AdoMet_MTases"/>
    <property type="match status" value="1"/>
</dbReference>
<organism evidence="2 3">
    <name type="scientific">Strongylocentrotus purpuratus</name>
    <name type="common">Purple sea urchin</name>
    <dbReference type="NCBI Taxonomy" id="7668"/>
    <lineage>
        <taxon>Eukaryota</taxon>
        <taxon>Metazoa</taxon>
        <taxon>Echinodermata</taxon>
        <taxon>Eleutherozoa</taxon>
        <taxon>Echinozoa</taxon>
        <taxon>Echinoidea</taxon>
        <taxon>Euechinoidea</taxon>
        <taxon>Echinacea</taxon>
        <taxon>Camarodonta</taxon>
        <taxon>Echinidea</taxon>
        <taxon>Strongylocentrotidae</taxon>
        <taxon>Strongylocentrotus</taxon>
    </lineage>
</organism>
<keyword evidence="3" id="KW-1185">Reference proteome</keyword>
<name>A0A7M7NG49_STRPU</name>
<dbReference type="GO" id="GO:0008168">
    <property type="term" value="F:methyltransferase activity"/>
    <property type="evidence" value="ECO:0000318"/>
    <property type="project" value="GO_Central"/>
</dbReference>
<dbReference type="InParanoid" id="A0A7M7NG49"/>
<reference evidence="2" key="2">
    <citation type="submission" date="2021-01" db="UniProtKB">
        <authorList>
            <consortium name="EnsemblMetazoa"/>
        </authorList>
    </citation>
    <scope>IDENTIFICATION</scope>
</reference>
<sequence>MLFCSVFFFLRKITRKTTREKKMNADTLELARKYDSVSSVYMQNGVRDKALSWIELEKDDVVLEVGCGSGRLCKILSPRVNSVTGLDISVGLIELAKRENPASNVQFFEEDAQTFGPHLHDWREKFDKILSFTVLQWCSDKESILKNVYRCLKPGGIFLLDFGLHGQCMGEWSSYGETADVWVRKHPKWGSYLQNCGYAIYYTKSSEGFLEIMRSVGFIIQRSEVKQRPWVKWNEETIKSQLRCLFYPIKHIPAEHQDEFIDDVYKWLYDVTPKRSKDVLQGEVGRFENMTIVATKE</sequence>
<accession>A0A7M7NG49</accession>
<dbReference type="InterPro" id="IPR013216">
    <property type="entry name" value="Methyltransf_11"/>
</dbReference>
<dbReference type="Proteomes" id="UP000007110">
    <property type="component" value="Unassembled WGS sequence"/>
</dbReference>
<dbReference type="Pfam" id="PF08241">
    <property type="entry name" value="Methyltransf_11"/>
    <property type="match status" value="1"/>
</dbReference>
<evidence type="ECO:0000313" key="2">
    <source>
        <dbReference type="EnsemblMetazoa" id="XP_030835921"/>
    </source>
</evidence>
<dbReference type="EnsemblMetazoa" id="XM_030980061">
    <property type="protein sequence ID" value="XP_030835921"/>
    <property type="gene ID" value="LOC105440269"/>
</dbReference>
<protein>
    <recommendedName>
        <fullName evidence="1">Methyltransferase type 11 domain-containing protein</fullName>
    </recommendedName>
</protein>
<dbReference type="GeneID" id="105440269"/>
<dbReference type="KEGG" id="spu:105440269"/>